<evidence type="ECO:0000313" key="3">
    <source>
        <dbReference type="Proteomes" id="UP001311232"/>
    </source>
</evidence>
<sequence length="246" mass="27359">MEIADYPHHDLHFGPATKPTTLTVGTSHNQDRAYIDLLGWIRQQEEDTRTLYAEDIETLPSALLLEEIEEVFGGSRLVLAPPGYEPGQNRTTPTPPTPASSSPRRRRRRQLLQRPLLSSPRLQHSLLSHPRPQRPQPNHPLPQRVSCCLFLSAGTPPPSEPRPSSGPDIDFQLLQASLQSPAWVLSGLAAAQAAYFDSCYLDAALHLAKNPQDCASVLQVLQKEFPGVRLFDAPASSLRWRFTNLI</sequence>
<dbReference type="EMBL" id="JAHHUM010000397">
    <property type="protein sequence ID" value="KAK5620088.1"/>
    <property type="molecule type" value="Genomic_DNA"/>
</dbReference>
<dbReference type="AlphaFoldDB" id="A0AAV9SG06"/>
<comment type="caution">
    <text evidence="2">The sequence shown here is derived from an EMBL/GenBank/DDBJ whole genome shotgun (WGS) entry which is preliminary data.</text>
</comment>
<dbReference type="Proteomes" id="UP001311232">
    <property type="component" value="Unassembled WGS sequence"/>
</dbReference>
<evidence type="ECO:0000313" key="2">
    <source>
        <dbReference type="EMBL" id="KAK5620088.1"/>
    </source>
</evidence>
<evidence type="ECO:0000256" key="1">
    <source>
        <dbReference type="SAM" id="MobiDB-lite"/>
    </source>
</evidence>
<name>A0AAV9SG06_9TELE</name>
<protein>
    <submittedName>
        <fullName evidence="2">Uncharacterized protein</fullName>
    </submittedName>
</protein>
<reference evidence="2 3" key="1">
    <citation type="submission" date="2021-06" db="EMBL/GenBank/DDBJ databases">
        <authorList>
            <person name="Palmer J.M."/>
        </authorList>
    </citation>
    <scope>NUCLEOTIDE SEQUENCE [LARGE SCALE GENOMIC DNA]</scope>
    <source>
        <strain evidence="2 3">MEX-2019</strain>
        <tissue evidence="2">Muscle</tissue>
    </source>
</reference>
<proteinExistence type="predicted"/>
<keyword evidence="3" id="KW-1185">Reference proteome</keyword>
<feature type="region of interest" description="Disordered" evidence="1">
    <location>
        <begin position="79"/>
        <end position="115"/>
    </location>
</feature>
<gene>
    <name evidence="2" type="ORF">CRENBAI_002263</name>
</gene>
<organism evidence="2 3">
    <name type="scientific">Crenichthys baileyi</name>
    <name type="common">White River springfish</name>
    <dbReference type="NCBI Taxonomy" id="28760"/>
    <lineage>
        <taxon>Eukaryota</taxon>
        <taxon>Metazoa</taxon>
        <taxon>Chordata</taxon>
        <taxon>Craniata</taxon>
        <taxon>Vertebrata</taxon>
        <taxon>Euteleostomi</taxon>
        <taxon>Actinopterygii</taxon>
        <taxon>Neopterygii</taxon>
        <taxon>Teleostei</taxon>
        <taxon>Neoteleostei</taxon>
        <taxon>Acanthomorphata</taxon>
        <taxon>Ovalentaria</taxon>
        <taxon>Atherinomorphae</taxon>
        <taxon>Cyprinodontiformes</taxon>
        <taxon>Goodeidae</taxon>
        <taxon>Crenichthys</taxon>
    </lineage>
</organism>
<accession>A0AAV9SG06</accession>